<dbReference type="InterPro" id="IPR004491">
    <property type="entry name" value="HslU"/>
</dbReference>
<feature type="binding site" evidence="5">
    <location>
        <position position="396"/>
    </location>
    <ligand>
        <name>ATP</name>
        <dbReference type="ChEBI" id="CHEBI:30616"/>
    </ligand>
</feature>
<feature type="binding site" evidence="5">
    <location>
        <position position="324"/>
    </location>
    <ligand>
        <name>ATP</name>
        <dbReference type="ChEBI" id="CHEBI:30616"/>
    </ligand>
</feature>
<comment type="subunit">
    <text evidence="5">A double ring-shaped homohexamer of HslV is capped on each side by a ring-shaped HslU homohexamer. The assembly of the HslU/HslV complex is dependent on binding of ATP.</text>
</comment>
<reference evidence="9 10" key="1">
    <citation type="submission" date="2024-03" db="EMBL/GenBank/DDBJ databases">
        <title>Community enrichment and isolation of bacterial strains for fucoidan degradation.</title>
        <authorList>
            <person name="Sichert A."/>
        </authorList>
    </citation>
    <scope>NUCLEOTIDE SEQUENCE [LARGE SCALE GENOMIC DNA]</scope>
    <source>
        <strain evidence="9 10">AS76</strain>
    </source>
</reference>
<feature type="binding site" evidence="5">
    <location>
        <begin position="60"/>
        <end position="65"/>
    </location>
    <ligand>
        <name>ATP</name>
        <dbReference type="ChEBI" id="CHEBI:30616"/>
    </ligand>
</feature>
<dbReference type="NCBIfam" id="NF003544">
    <property type="entry name" value="PRK05201.1"/>
    <property type="match status" value="1"/>
</dbReference>
<keyword evidence="5" id="KW-0963">Cytoplasm</keyword>
<dbReference type="InterPro" id="IPR027417">
    <property type="entry name" value="P-loop_NTPase"/>
</dbReference>
<evidence type="ECO:0000256" key="3">
    <source>
        <dbReference type="ARBA" id="ARBA00022840"/>
    </source>
</evidence>
<keyword evidence="9" id="KW-0645">Protease</keyword>
<comment type="subcellular location">
    <subcellularLocation>
        <location evidence="5">Cytoplasm</location>
    </subcellularLocation>
</comment>
<dbReference type="CDD" id="cd19498">
    <property type="entry name" value="RecA-like_HslU"/>
    <property type="match status" value="1"/>
</dbReference>
<organism evidence="9 10">
    <name type="scientific">Neptuniibacter pectenicola</name>
    <dbReference type="NCBI Taxonomy" id="1806669"/>
    <lineage>
        <taxon>Bacteria</taxon>
        <taxon>Pseudomonadati</taxon>
        <taxon>Pseudomonadota</taxon>
        <taxon>Gammaproteobacteria</taxon>
        <taxon>Oceanospirillales</taxon>
        <taxon>Oceanospirillaceae</taxon>
        <taxon>Neptuniibacter</taxon>
    </lineage>
</organism>
<evidence type="ECO:0000256" key="2">
    <source>
        <dbReference type="ARBA" id="ARBA00022741"/>
    </source>
</evidence>
<keyword evidence="9" id="KW-0378">Hydrolase</keyword>
<dbReference type="EMBL" id="JBBMRA010000008">
    <property type="protein sequence ID" value="MEM5536774.1"/>
    <property type="molecule type" value="Genomic_DNA"/>
</dbReference>
<dbReference type="GO" id="GO:0008233">
    <property type="term" value="F:peptidase activity"/>
    <property type="evidence" value="ECO:0007669"/>
    <property type="project" value="UniProtKB-KW"/>
</dbReference>
<feature type="domain" description="Clp ATPase C-terminal" evidence="8">
    <location>
        <begin position="338"/>
        <end position="434"/>
    </location>
</feature>
<evidence type="ECO:0000256" key="6">
    <source>
        <dbReference type="SAM" id="MobiDB-lite"/>
    </source>
</evidence>
<evidence type="ECO:0000259" key="7">
    <source>
        <dbReference type="SMART" id="SM00382"/>
    </source>
</evidence>
<dbReference type="SMART" id="SM00382">
    <property type="entry name" value="AAA"/>
    <property type="match status" value="1"/>
</dbReference>
<feature type="domain" description="AAA+ ATPase" evidence="7">
    <location>
        <begin position="49"/>
        <end position="335"/>
    </location>
</feature>
<dbReference type="Pfam" id="PF07724">
    <property type="entry name" value="AAA_2"/>
    <property type="match status" value="1"/>
</dbReference>
<comment type="function">
    <text evidence="5">ATPase subunit of a proteasome-like degradation complex; this subunit has chaperone activity. The binding of ATP and its subsequent hydrolysis by HslU are essential for unfolding of protein substrates subsequently hydrolyzed by HslV. HslU recognizes the N-terminal part of its protein substrates and unfolds these before they are guided to HslV for hydrolysis.</text>
</comment>
<comment type="similarity">
    <text evidence="1 5">Belongs to the ClpX chaperone family. HslU subfamily.</text>
</comment>
<dbReference type="InterPro" id="IPR050052">
    <property type="entry name" value="ATP-dep_Clp_protease_ClpX"/>
</dbReference>
<accession>A0ABU9TSS9</accession>
<feature type="region of interest" description="Disordered" evidence="6">
    <location>
        <begin position="132"/>
        <end position="158"/>
    </location>
</feature>
<dbReference type="Gene3D" id="1.10.8.60">
    <property type="match status" value="1"/>
</dbReference>
<feature type="binding site" evidence="5">
    <location>
        <position position="18"/>
    </location>
    <ligand>
        <name>ATP</name>
        <dbReference type="ChEBI" id="CHEBI:30616"/>
    </ligand>
</feature>
<dbReference type="PANTHER" id="PTHR48102">
    <property type="entry name" value="ATP-DEPENDENT CLP PROTEASE ATP-BINDING SUBUNIT CLPX-LIKE, MITOCHONDRIAL-RELATED"/>
    <property type="match status" value="1"/>
</dbReference>
<dbReference type="Gene3D" id="3.40.50.300">
    <property type="entry name" value="P-loop containing nucleotide triphosphate hydrolases"/>
    <property type="match status" value="2"/>
</dbReference>
<dbReference type="Pfam" id="PF00004">
    <property type="entry name" value="AAA"/>
    <property type="match status" value="1"/>
</dbReference>
<evidence type="ECO:0000313" key="10">
    <source>
        <dbReference type="Proteomes" id="UP001449225"/>
    </source>
</evidence>
<evidence type="ECO:0000256" key="1">
    <source>
        <dbReference type="ARBA" id="ARBA00009771"/>
    </source>
</evidence>
<dbReference type="SMART" id="SM01086">
    <property type="entry name" value="ClpB_D2-small"/>
    <property type="match status" value="1"/>
</dbReference>
<evidence type="ECO:0000256" key="5">
    <source>
        <dbReference type="HAMAP-Rule" id="MF_00249"/>
    </source>
</evidence>
<dbReference type="InterPro" id="IPR019489">
    <property type="entry name" value="Clp_ATPase_C"/>
</dbReference>
<sequence length="446" mass="50295">MSNMTPREIVSELDRHIIGQDEAKRAVAIALRNRWRRMQLNDELRTEVTPKNILMIGPTGVGKTEIARRLAKLANAPFIKIEATKFTEVGYVGRDVETIIRDLVDMSIKLLREQEMEKVRFRAEEAAEERVLDALLPPARPANLNDQQPAEREDSATRQVFRKKLREGQLDDKEIDIDVAQPQVGVEIMAPPGMEEMTNQLQSMFSGMGGGKKQSRRMKIKEAFKMLTDEEAANMVKEDELKQNAVELVEQHGIVFLDEIDKVCKNGSNSSGGEVSREGVQRDLLPLIEGCTVSTKYGMIKTDHILFIASGAFHLSKPSDLIPELQGRLPIRVELKALTPDDFRRILKEPNASLTEQYIALLNTEGVNVEFTDEGIHRIAELAFQVNESTENIGARRLHTMMERLLEELSFSASDCSGQSIKIDKAFVDQQLSELSQDEDLSHYIL</sequence>
<dbReference type="SUPFAM" id="SSF52540">
    <property type="entry name" value="P-loop containing nucleoside triphosphate hydrolases"/>
    <property type="match status" value="1"/>
</dbReference>
<keyword evidence="4 5" id="KW-0143">Chaperone</keyword>
<dbReference type="Proteomes" id="UP001449225">
    <property type="component" value="Unassembled WGS sequence"/>
</dbReference>
<feature type="binding site" evidence="5">
    <location>
        <position position="258"/>
    </location>
    <ligand>
        <name>ATP</name>
        <dbReference type="ChEBI" id="CHEBI:30616"/>
    </ligand>
</feature>
<dbReference type="RefSeq" id="WP_067983970.1">
    <property type="nucleotide sequence ID" value="NZ_CAXBCE010000008.1"/>
</dbReference>
<evidence type="ECO:0000259" key="8">
    <source>
        <dbReference type="SMART" id="SM01086"/>
    </source>
</evidence>
<dbReference type="NCBIfam" id="TIGR00390">
    <property type="entry name" value="hslU"/>
    <property type="match status" value="1"/>
</dbReference>
<dbReference type="InterPro" id="IPR003593">
    <property type="entry name" value="AAA+_ATPase"/>
</dbReference>
<dbReference type="PANTHER" id="PTHR48102:SF3">
    <property type="entry name" value="ATP-DEPENDENT PROTEASE ATPASE SUBUNIT HSLU"/>
    <property type="match status" value="1"/>
</dbReference>
<dbReference type="GO" id="GO:0006508">
    <property type="term" value="P:proteolysis"/>
    <property type="evidence" value="ECO:0007669"/>
    <property type="project" value="UniProtKB-KW"/>
</dbReference>
<protein>
    <recommendedName>
        <fullName evidence="5">ATP-dependent protease ATPase subunit HslU</fullName>
    </recommendedName>
    <alternativeName>
        <fullName evidence="5">Unfoldase HslU</fullName>
    </alternativeName>
</protein>
<gene>
    <name evidence="5 9" type="primary">hslU</name>
    <name evidence="9" type="ORF">WNY58_10265</name>
</gene>
<comment type="caution">
    <text evidence="9">The sequence shown here is derived from an EMBL/GenBank/DDBJ whole genome shotgun (WGS) entry which is preliminary data.</text>
</comment>
<evidence type="ECO:0000313" key="9">
    <source>
        <dbReference type="EMBL" id="MEM5536774.1"/>
    </source>
</evidence>
<keyword evidence="3 5" id="KW-0067">ATP-binding</keyword>
<name>A0ABU9TSS9_9GAMM</name>
<dbReference type="HAMAP" id="MF_00249">
    <property type="entry name" value="HslU"/>
    <property type="match status" value="1"/>
</dbReference>
<dbReference type="InterPro" id="IPR003959">
    <property type="entry name" value="ATPase_AAA_core"/>
</dbReference>
<evidence type="ECO:0000256" key="4">
    <source>
        <dbReference type="ARBA" id="ARBA00023186"/>
    </source>
</evidence>
<keyword evidence="2 5" id="KW-0547">Nucleotide-binding</keyword>
<keyword evidence="10" id="KW-1185">Reference proteome</keyword>
<proteinExistence type="inferred from homology"/>